<dbReference type="SUPFAM" id="SSF52402">
    <property type="entry name" value="Adenine nucleotide alpha hydrolases-like"/>
    <property type="match status" value="2"/>
</dbReference>
<evidence type="ECO:0000256" key="1">
    <source>
        <dbReference type="ARBA" id="ARBA00008791"/>
    </source>
</evidence>
<dbReference type="Gene3D" id="3.40.50.620">
    <property type="entry name" value="HUPs"/>
    <property type="match status" value="2"/>
</dbReference>
<accession>A0ABD5UNP9</accession>
<dbReference type="InterPro" id="IPR006016">
    <property type="entry name" value="UspA"/>
</dbReference>
<dbReference type="PANTHER" id="PTHR46268">
    <property type="entry name" value="STRESS RESPONSE PROTEIN NHAX"/>
    <property type="match status" value="1"/>
</dbReference>
<sequence length="297" mass="31529">MYETILIPVDGSEHAIRAAEHGSRLAGAFDADLHLLNVADVQSAGGLFNAGGVDGEFVRRIEEEGRNVLEAAADAIEGRYDAEISTAVVRGEPSETILEHAEEVGADLLAMGTHGRTGVNRYIAGSVTERVVRLSETPVLTTRATVESDPERGYDDVLVPTDGSEAAEVAVEHGLAIAERTGARVHAVSVVSVRGLETNPEYTRIAELREHLTGNAKEAVDDILARAEERGIDAVGSVPNGSPGSILLEYVDEHDVDLVAMGTHGRTGLDRYLIGSTAERLIRRCAVPVVAVNAGRQ</sequence>
<reference evidence="3 4" key="1">
    <citation type="journal article" date="2019" name="Int. J. Syst. Evol. Microbiol.">
        <title>The Global Catalogue of Microorganisms (GCM) 10K type strain sequencing project: providing services to taxonomists for standard genome sequencing and annotation.</title>
        <authorList>
            <consortium name="The Broad Institute Genomics Platform"/>
            <consortium name="The Broad Institute Genome Sequencing Center for Infectious Disease"/>
            <person name="Wu L."/>
            <person name="Ma J."/>
        </authorList>
    </citation>
    <scope>NUCLEOTIDE SEQUENCE [LARGE SCALE GENOMIC DNA]</scope>
    <source>
        <strain evidence="3 4">SKJ47</strain>
    </source>
</reference>
<evidence type="ECO:0000313" key="4">
    <source>
        <dbReference type="Proteomes" id="UP001596296"/>
    </source>
</evidence>
<keyword evidence="4" id="KW-1185">Reference proteome</keyword>
<evidence type="ECO:0000313" key="3">
    <source>
        <dbReference type="EMBL" id="MFC6891092.1"/>
    </source>
</evidence>
<dbReference type="PANTHER" id="PTHR46268:SF6">
    <property type="entry name" value="UNIVERSAL STRESS PROTEIN UP12"/>
    <property type="match status" value="1"/>
</dbReference>
<dbReference type="PRINTS" id="PR01438">
    <property type="entry name" value="UNVRSLSTRESS"/>
</dbReference>
<comment type="similarity">
    <text evidence="1">Belongs to the universal stress protein A family.</text>
</comment>
<dbReference type="CDD" id="cd00293">
    <property type="entry name" value="USP-like"/>
    <property type="match status" value="2"/>
</dbReference>
<dbReference type="EMBL" id="JBHSXL010000001">
    <property type="protein sequence ID" value="MFC6891092.1"/>
    <property type="molecule type" value="Genomic_DNA"/>
</dbReference>
<dbReference type="InterPro" id="IPR014729">
    <property type="entry name" value="Rossmann-like_a/b/a_fold"/>
</dbReference>
<dbReference type="RefSeq" id="WP_379738782.1">
    <property type="nucleotide sequence ID" value="NZ_JBHSVN010000001.1"/>
</dbReference>
<comment type="caution">
    <text evidence="3">The sequence shown here is derived from an EMBL/GenBank/DDBJ whole genome shotgun (WGS) entry which is preliminary data.</text>
</comment>
<evidence type="ECO:0000259" key="2">
    <source>
        <dbReference type="Pfam" id="PF00582"/>
    </source>
</evidence>
<dbReference type="Pfam" id="PF00582">
    <property type="entry name" value="Usp"/>
    <property type="match status" value="2"/>
</dbReference>
<dbReference type="InterPro" id="IPR006015">
    <property type="entry name" value="Universal_stress_UspA"/>
</dbReference>
<protein>
    <submittedName>
        <fullName evidence="3">Universal stress protein</fullName>
    </submittedName>
</protein>
<name>A0ABD5UNP9_9EURY</name>
<gene>
    <name evidence="3" type="ORF">ACFQE9_00380</name>
</gene>
<dbReference type="Proteomes" id="UP001596296">
    <property type="component" value="Unassembled WGS sequence"/>
</dbReference>
<organism evidence="3 4">
    <name type="scientific">Halopenitus salinus</name>
    <dbReference type="NCBI Taxonomy" id="1198295"/>
    <lineage>
        <taxon>Archaea</taxon>
        <taxon>Methanobacteriati</taxon>
        <taxon>Methanobacteriota</taxon>
        <taxon>Stenosarchaea group</taxon>
        <taxon>Halobacteria</taxon>
        <taxon>Halobacteriales</taxon>
        <taxon>Haloferacaceae</taxon>
        <taxon>Halopenitus</taxon>
    </lineage>
</organism>
<feature type="domain" description="UspA" evidence="2">
    <location>
        <begin position="154"/>
        <end position="292"/>
    </location>
</feature>
<dbReference type="AlphaFoldDB" id="A0ABD5UNP9"/>
<feature type="domain" description="UspA" evidence="2">
    <location>
        <begin position="1"/>
        <end position="143"/>
    </location>
</feature>
<proteinExistence type="inferred from homology"/>